<proteinExistence type="predicted"/>
<sequence>MTTTPEQCHLCGHSHPVMAHWMGNGETRALCHEDDHSCYTRHNRSDALRLHNIDFAKAEGDKAYEDFLIRSPSGGTYKVSALLAALNKPRPVYASIEPRRYARGGYFSDKEGIVSIDILPDVSEFVRALKRLGKAATRTQRAIKRLKTTTHRRKPLIHNGKKP</sequence>
<dbReference type="RefSeq" id="WP_149618445.1">
    <property type="nucleotide sequence ID" value="NZ_VOBL01000001.1"/>
</dbReference>
<dbReference type="EMBL" id="VOBL01000001">
    <property type="protein sequence ID" value="KAA0979899.1"/>
    <property type="molecule type" value="Genomic_DNA"/>
</dbReference>
<protein>
    <submittedName>
        <fullName evidence="1">Uncharacterized protein</fullName>
    </submittedName>
</protein>
<organism evidence="1 2">
    <name type="scientific">Paeniglutamicibacter gangotriensis</name>
    <dbReference type="NCBI Taxonomy" id="254787"/>
    <lineage>
        <taxon>Bacteria</taxon>
        <taxon>Bacillati</taxon>
        <taxon>Actinomycetota</taxon>
        <taxon>Actinomycetes</taxon>
        <taxon>Micrococcales</taxon>
        <taxon>Micrococcaceae</taxon>
        <taxon>Paeniglutamicibacter</taxon>
    </lineage>
</organism>
<accession>A0A5B0ERM7</accession>
<dbReference type="Proteomes" id="UP000323856">
    <property type="component" value="Unassembled WGS sequence"/>
</dbReference>
<evidence type="ECO:0000313" key="1">
    <source>
        <dbReference type="EMBL" id="KAA0979899.1"/>
    </source>
</evidence>
<reference evidence="1 2" key="1">
    <citation type="submission" date="2019-07" db="EMBL/GenBank/DDBJ databases">
        <title>Analysis of the biochemical properties, biological activity and biotechnological potential of siderophores and biosurfactants produced by Antarctic psychrotolerant bacteria.</title>
        <authorList>
            <person name="Styczynski M."/>
            <person name="Krucon T."/>
            <person name="Decewicz P."/>
            <person name="Dziewit L."/>
        </authorList>
    </citation>
    <scope>NUCLEOTIDE SEQUENCE [LARGE SCALE GENOMIC DNA]</scope>
    <source>
        <strain evidence="1 2">ANT_H27</strain>
    </source>
</reference>
<comment type="caution">
    <text evidence="1">The sequence shown here is derived from an EMBL/GenBank/DDBJ whole genome shotgun (WGS) entry which is preliminary data.</text>
</comment>
<evidence type="ECO:0000313" key="2">
    <source>
        <dbReference type="Proteomes" id="UP000323856"/>
    </source>
</evidence>
<gene>
    <name evidence="1" type="ORF">FQ154_01700</name>
</gene>
<dbReference type="AlphaFoldDB" id="A0A5B0ERM7"/>
<name>A0A5B0ERM7_9MICC</name>